<dbReference type="RefSeq" id="WP_197883941.1">
    <property type="nucleotide sequence ID" value="NZ_JAJGWQ010000004.1"/>
</dbReference>
<proteinExistence type="predicted"/>
<evidence type="ECO:0000313" key="3">
    <source>
        <dbReference type="Proteomes" id="UP001336015"/>
    </source>
</evidence>
<name>A0ABU6BRA0_9PSED</name>
<dbReference type="EMBL" id="JAJGWQ010000004">
    <property type="protein sequence ID" value="MEB3782659.1"/>
    <property type="molecule type" value="Genomic_DNA"/>
</dbReference>
<feature type="transmembrane region" description="Helical" evidence="1">
    <location>
        <begin position="12"/>
        <end position="34"/>
    </location>
</feature>
<comment type="caution">
    <text evidence="2">The sequence shown here is derived from an EMBL/GenBank/DDBJ whole genome shotgun (WGS) entry which is preliminary data.</text>
</comment>
<keyword evidence="3" id="KW-1185">Reference proteome</keyword>
<accession>A0ABU6BRA0</accession>
<gene>
    <name evidence="2" type="ORF">LLW09_08825</name>
</gene>
<keyword evidence="1" id="KW-0472">Membrane</keyword>
<keyword evidence="1" id="KW-1133">Transmembrane helix</keyword>
<dbReference type="Proteomes" id="UP001336015">
    <property type="component" value="Unassembled WGS sequence"/>
</dbReference>
<reference evidence="2 3" key="1">
    <citation type="journal article" date="2023" name="Int J Dairy Technol">
        <title>Genome based analysis of Pseudomonas paracarnis RQ057, a strain responsible for blue discoloration spoilage in processed cheese.</title>
        <authorList>
            <person name="Rodrigues Rd.S."/>
            <person name="Machado S.G."/>
            <person name="de Carvalho A.F."/>
            <person name="Nero L.A."/>
        </authorList>
    </citation>
    <scope>NUCLEOTIDE SEQUENCE [LARGE SCALE GENOMIC DNA]</scope>
    <source>
        <strain evidence="2 3">RQ057</strain>
    </source>
</reference>
<sequence length="130" mass="14536">MQKDSAIRKINAHRLVLLATLTVLILILLLHFPFDGYANEYSYSVPSLTACPKGDLIQKMRELGAEEFNKAVLACQDDFVTKELPISDWRSNGAPIYWFASPVHALVTALAILTIGLVWFFSVRPKRASS</sequence>
<keyword evidence="1" id="KW-0812">Transmembrane</keyword>
<protein>
    <submittedName>
        <fullName evidence="2">Uncharacterized protein</fullName>
    </submittedName>
</protein>
<evidence type="ECO:0000256" key="1">
    <source>
        <dbReference type="SAM" id="Phobius"/>
    </source>
</evidence>
<organism evidence="2 3">
    <name type="scientific">Pseudomonas paracarnis</name>
    <dbReference type="NCBI Taxonomy" id="2750625"/>
    <lineage>
        <taxon>Bacteria</taxon>
        <taxon>Pseudomonadati</taxon>
        <taxon>Pseudomonadota</taxon>
        <taxon>Gammaproteobacteria</taxon>
        <taxon>Pseudomonadales</taxon>
        <taxon>Pseudomonadaceae</taxon>
        <taxon>Pseudomonas</taxon>
    </lineage>
</organism>
<feature type="transmembrane region" description="Helical" evidence="1">
    <location>
        <begin position="96"/>
        <end position="121"/>
    </location>
</feature>
<evidence type="ECO:0000313" key="2">
    <source>
        <dbReference type="EMBL" id="MEB3782659.1"/>
    </source>
</evidence>